<keyword evidence="2" id="KW-1185">Reference proteome</keyword>
<evidence type="ECO:0000313" key="2">
    <source>
        <dbReference type="Proteomes" id="UP001230649"/>
    </source>
</evidence>
<comment type="caution">
    <text evidence="1">The sequence shown here is derived from an EMBL/GenBank/DDBJ whole genome shotgun (WGS) entry which is preliminary data.</text>
</comment>
<protein>
    <submittedName>
        <fullName evidence="1">Uncharacterized protein</fullName>
    </submittedName>
</protein>
<accession>A0ACC2UZI4</accession>
<dbReference type="EMBL" id="JASBWS010000172">
    <property type="protein sequence ID" value="KAJ9092484.1"/>
    <property type="molecule type" value="Genomic_DNA"/>
</dbReference>
<reference evidence="1" key="1">
    <citation type="submission" date="2023-04" db="EMBL/GenBank/DDBJ databases">
        <title>Draft Genome sequencing of Naganishia species isolated from polar environments using Oxford Nanopore Technology.</title>
        <authorList>
            <person name="Leo P."/>
            <person name="Venkateswaran K."/>
        </authorList>
    </citation>
    <scope>NUCLEOTIDE SEQUENCE</scope>
    <source>
        <strain evidence="1">MNA-CCFEE 5262</strain>
    </source>
</reference>
<gene>
    <name evidence="1" type="ORF">QFC20_007348</name>
</gene>
<dbReference type="Proteomes" id="UP001230649">
    <property type="component" value="Unassembled WGS sequence"/>
</dbReference>
<evidence type="ECO:0000313" key="1">
    <source>
        <dbReference type="EMBL" id="KAJ9092484.1"/>
    </source>
</evidence>
<sequence>MEEFNVSLEAALGQQMNVNQLISSTFQRLYVRSLANRAVVEGNEAPSSRSAPLVPSTTSLEIQNYTPGSDGHMEELNLISTFGRTDFRTFFGIDPRTWHHPVLRPLSLHTRYARQTSGQIREMLFEARDRRVTEARRVWEAKTDKEKASRKWQTVESVMGADISEVAGQLERMVRDSMPVVKKRKRRPEDPPKAISRSRLVSLMPSTT</sequence>
<organism evidence="1 2">
    <name type="scientific">Naganishia adeliensis</name>
    <dbReference type="NCBI Taxonomy" id="92952"/>
    <lineage>
        <taxon>Eukaryota</taxon>
        <taxon>Fungi</taxon>
        <taxon>Dikarya</taxon>
        <taxon>Basidiomycota</taxon>
        <taxon>Agaricomycotina</taxon>
        <taxon>Tremellomycetes</taxon>
        <taxon>Filobasidiales</taxon>
        <taxon>Filobasidiaceae</taxon>
        <taxon>Naganishia</taxon>
    </lineage>
</organism>
<name>A0ACC2UZI4_9TREE</name>
<proteinExistence type="predicted"/>